<name>A0A8J4LT03_9CHLO</name>
<gene>
    <name evidence="3" type="ORF">Vretimale_13505</name>
</gene>
<keyword evidence="2" id="KW-0812">Transmembrane</keyword>
<comment type="caution">
    <text evidence="3">The sequence shown here is derived from an EMBL/GenBank/DDBJ whole genome shotgun (WGS) entry which is preliminary data.</text>
</comment>
<dbReference type="AlphaFoldDB" id="A0A8J4LT03"/>
<reference evidence="3" key="1">
    <citation type="journal article" date="2021" name="Proc. Natl. Acad. Sci. U.S.A.">
        <title>Three genomes in the algal genus Volvox reveal the fate of a haploid sex-determining region after a transition to homothallism.</title>
        <authorList>
            <person name="Yamamoto K."/>
            <person name="Hamaji T."/>
            <person name="Kawai-Toyooka H."/>
            <person name="Matsuzaki R."/>
            <person name="Takahashi F."/>
            <person name="Nishimura Y."/>
            <person name="Kawachi M."/>
            <person name="Noguchi H."/>
            <person name="Minakuchi Y."/>
            <person name="Umen J.G."/>
            <person name="Toyoda A."/>
            <person name="Nozaki H."/>
        </authorList>
    </citation>
    <scope>NUCLEOTIDE SEQUENCE</scope>
    <source>
        <strain evidence="3">NIES-3785</strain>
    </source>
</reference>
<evidence type="ECO:0000313" key="3">
    <source>
        <dbReference type="EMBL" id="GIM09703.1"/>
    </source>
</evidence>
<feature type="compositionally biased region" description="Gly residues" evidence="1">
    <location>
        <begin position="168"/>
        <end position="184"/>
    </location>
</feature>
<evidence type="ECO:0000313" key="4">
    <source>
        <dbReference type="Proteomes" id="UP000722791"/>
    </source>
</evidence>
<keyword evidence="2" id="KW-0472">Membrane</keyword>
<sequence length="209" mass="20985">REAATAPTGAAGGAGGGGGGTVLPPLQRAIRSSVQQAGVKLFLHCGMCLLAIIALLLLDAALVAWIYLDRKQRLSRSLIIVAATNTGLVLLVLLISIVRSFMADRASALEVAAARQAARGGAAAGGTAGGAGGVLGFLLSNFVTPTLQTMGIMRGHEEAAAGRATGPGTQGGPHGSGGHEGGGWGTRLRVLWTTIGRVRGAAGRQVKQH</sequence>
<protein>
    <submittedName>
        <fullName evidence="3">Uncharacterized protein</fullName>
    </submittedName>
</protein>
<organism evidence="3 4">
    <name type="scientific">Volvox reticuliferus</name>
    <dbReference type="NCBI Taxonomy" id="1737510"/>
    <lineage>
        <taxon>Eukaryota</taxon>
        <taxon>Viridiplantae</taxon>
        <taxon>Chlorophyta</taxon>
        <taxon>core chlorophytes</taxon>
        <taxon>Chlorophyceae</taxon>
        <taxon>CS clade</taxon>
        <taxon>Chlamydomonadales</taxon>
        <taxon>Volvocaceae</taxon>
        <taxon>Volvox</taxon>
    </lineage>
</organism>
<dbReference type="EMBL" id="BNCQ01000032">
    <property type="protein sequence ID" value="GIM09703.1"/>
    <property type="molecule type" value="Genomic_DNA"/>
</dbReference>
<keyword evidence="2" id="KW-1133">Transmembrane helix</keyword>
<feature type="region of interest" description="Disordered" evidence="1">
    <location>
        <begin position="160"/>
        <end position="184"/>
    </location>
</feature>
<dbReference type="Proteomes" id="UP000722791">
    <property type="component" value="Unassembled WGS sequence"/>
</dbReference>
<accession>A0A8J4LT03</accession>
<feature type="transmembrane region" description="Helical" evidence="2">
    <location>
        <begin position="122"/>
        <end position="144"/>
    </location>
</feature>
<feature type="non-terminal residue" evidence="3">
    <location>
        <position position="1"/>
    </location>
</feature>
<proteinExistence type="predicted"/>
<feature type="transmembrane region" description="Helical" evidence="2">
    <location>
        <begin position="78"/>
        <end position="102"/>
    </location>
</feature>
<evidence type="ECO:0000256" key="2">
    <source>
        <dbReference type="SAM" id="Phobius"/>
    </source>
</evidence>
<feature type="transmembrane region" description="Helical" evidence="2">
    <location>
        <begin position="41"/>
        <end position="66"/>
    </location>
</feature>
<evidence type="ECO:0000256" key="1">
    <source>
        <dbReference type="SAM" id="MobiDB-lite"/>
    </source>
</evidence>